<dbReference type="PROSITE" id="PS50850">
    <property type="entry name" value="MFS"/>
    <property type="match status" value="1"/>
</dbReference>
<dbReference type="SUPFAM" id="SSF103473">
    <property type="entry name" value="MFS general substrate transporter"/>
    <property type="match status" value="1"/>
</dbReference>
<reference evidence="9 10" key="1">
    <citation type="submission" date="2021-01" db="EMBL/GenBank/DDBJ databases">
        <title>Genomic Encyclopedia of Type Strains, Phase IV (KMG-IV): sequencing the most valuable type-strain genomes for metagenomic binning, comparative biology and taxonomic classification.</title>
        <authorList>
            <person name="Goeker M."/>
        </authorList>
    </citation>
    <scope>NUCLEOTIDE SEQUENCE [LARGE SCALE GENOMIC DNA]</scope>
    <source>
        <strain evidence="9 10">DSM 105453</strain>
    </source>
</reference>
<dbReference type="CDD" id="cd17324">
    <property type="entry name" value="MFS_NepI_like"/>
    <property type="match status" value="1"/>
</dbReference>
<feature type="transmembrane region" description="Helical" evidence="7">
    <location>
        <begin position="238"/>
        <end position="256"/>
    </location>
</feature>
<comment type="caution">
    <text evidence="9">The sequence shown here is derived from an EMBL/GenBank/DDBJ whole genome shotgun (WGS) entry which is preliminary data.</text>
</comment>
<keyword evidence="2" id="KW-0813">Transport</keyword>
<feature type="transmembrane region" description="Helical" evidence="7">
    <location>
        <begin position="355"/>
        <end position="374"/>
    </location>
</feature>
<dbReference type="Gene3D" id="1.20.1250.20">
    <property type="entry name" value="MFS general substrate transporter like domains"/>
    <property type="match status" value="1"/>
</dbReference>
<feature type="transmembrane region" description="Helical" evidence="7">
    <location>
        <begin position="127"/>
        <end position="151"/>
    </location>
</feature>
<feature type="transmembrane region" description="Helical" evidence="7">
    <location>
        <begin position="288"/>
        <end position="308"/>
    </location>
</feature>
<keyword evidence="6 7" id="KW-0472">Membrane</keyword>
<evidence type="ECO:0000256" key="1">
    <source>
        <dbReference type="ARBA" id="ARBA00004651"/>
    </source>
</evidence>
<feature type="transmembrane region" description="Helical" evidence="7">
    <location>
        <begin position="98"/>
        <end position="120"/>
    </location>
</feature>
<dbReference type="InterPro" id="IPR011701">
    <property type="entry name" value="MFS"/>
</dbReference>
<evidence type="ECO:0000313" key="9">
    <source>
        <dbReference type="EMBL" id="MBM7713390.1"/>
    </source>
</evidence>
<evidence type="ECO:0000256" key="3">
    <source>
        <dbReference type="ARBA" id="ARBA00022475"/>
    </source>
</evidence>
<evidence type="ECO:0000313" key="10">
    <source>
        <dbReference type="Proteomes" id="UP000823485"/>
    </source>
</evidence>
<dbReference type="Pfam" id="PF07690">
    <property type="entry name" value="MFS_1"/>
    <property type="match status" value="1"/>
</dbReference>
<accession>A0ABS2R1X4</accession>
<name>A0ABS2R1X4_9BACI</name>
<feature type="domain" description="Major facilitator superfamily (MFS) profile" evidence="8">
    <location>
        <begin position="3"/>
        <end position="378"/>
    </location>
</feature>
<dbReference type="PANTHER" id="PTHR43124:SF10">
    <property type="entry name" value="PURINE EFFLUX PUMP PBUE"/>
    <property type="match status" value="1"/>
</dbReference>
<evidence type="ECO:0000256" key="5">
    <source>
        <dbReference type="ARBA" id="ARBA00022989"/>
    </source>
</evidence>
<feature type="transmembrane region" description="Helical" evidence="7">
    <location>
        <begin position="42"/>
        <end position="62"/>
    </location>
</feature>
<feature type="transmembrane region" description="Helical" evidence="7">
    <location>
        <begin position="263"/>
        <end position="282"/>
    </location>
</feature>
<feature type="transmembrane region" description="Helical" evidence="7">
    <location>
        <begin position="199"/>
        <end position="218"/>
    </location>
</feature>
<dbReference type="EMBL" id="JAFBFH010000002">
    <property type="protein sequence ID" value="MBM7713390.1"/>
    <property type="molecule type" value="Genomic_DNA"/>
</dbReference>
<gene>
    <name evidence="9" type="ORF">JOC94_000358</name>
</gene>
<keyword evidence="10" id="KW-1185">Reference proteome</keyword>
<evidence type="ECO:0000256" key="4">
    <source>
        <dbReference type="ARBA" id="ARBA00022692"/>
    </source>
</evidence>
<evidence type="ECO:0000259" key="8">
    <source>
        <dbReference type="PROSITE" id="PS50850"/>
    </source>
</evidence>
<keyword evidence="3" id="KW-1003">Cell membrane</keyword>
<keyword evidence="5 7" id="KW-1133">Transmembrane helix</keyword>
<comment type="subcellular location">
    <subcellularLocation>
        <location evidence="1">Cell membrane</location>
        <topology evidence="1">Multi-pass membrane protein</topology>
    </subcellularLocation>
</comment>
<protein>
    <submittedName>
        <fullName evidence="9">MFS family arabinose efflux permease</fullName>
    </submittedName>
</protein>
<evidence type="ECO:0000256" key="2">
    <source>
        <dbReference type="ARBA" id="ARBA00022448"/>
    </source>
</evidence>
<dbReference type="InterPro" id="IPR020846">
    <property type="entry name" value="MFS_dom"/>
</dbReference>
<evidence type="ECO:0000256" key="6">
    <source>
        <dbReference type="ARBA" id="ARBA00023136"/>
    </source>
</evidence>
<evidence type="ECO:0000256" key="7">
    <source>
        <dbReference type="SAM" id="Phobius"/>
    </source>
</evidence>
<feature type="transmembrane region" description="Helical" evidence="7">
    <location>
        <begin position="157"/>
        <end position="178"/>
    </location>
</feature>
<dbReference type="InterPro" id="IPR036259">
    <property type="entry name" value="MFS_trans_sf"/>
</dbReference>
<dbReference type="Proteomes" id="UP000823485">
    <property type="component" value="Unassembled WGS sequence"/>
</dbReference>
<proteinExistence type="predicted"/>
<dbReference type="RefSeq" id="WP_205178137.1">
    <property type="nucleotide sequence ID" value="NZ_JAFBFH010000002.1"/>
</dbReference>
<feature type="transmembrane region" description="Helical" evidence="7">
    <location>
        <begin position="69"/>
        <end position="92"/>
    </location>
</feature>
<sequence length="379" mass="39698">MRNVFLLAIGMFTLGFDAYIVAGLLPDMSATFHISDSQSGQAVSIFTLCYALAAPIFATLLAGKPIRTVLVLAFAVFTVANGASALATNYSFLLISRAAAGIGAGLFSPLASTAAASLVAEQKRGRALGITLGGMSIGTVMGVPLGLIVANEVGWQGAFWIIAVMGFITTIGMMIFFPDFSTEAPPSLRQRVAMMTNKNVLAIIGITFLASIASLGLYTYIASVLKNLEGIHSITPYLWAWALGGVIGSLSIGNFIDRTGRPALLMVGILAILSVGMFSLPYALAFPIFAYFPIFIWGAMGWASVAPQQHALLHTQPRHGKVAVALNSSANYLGGAIGAALGGMAMAQGLSSSHLPFAAGFLVFIALLGQWIILRKQND</sequence>
<dbReference type="PANTHER" id="PTHR43124">
    <property type="entry name" value="PURINE EFFLUX PUMP PBUE"/>
    <property type="match status" value="1"/>
</dbReference>
<organism evidence="9 10">
    <name type="scientific">Siminovitchia thermophila</name>
    <dbReference type="NCBI Taxonomy" id="1245522"/>
    <lineage>
        <taxon>Bacteria</taxon>
        <taxon>Bacillati</taxon>
        <taxon>Bacillota</taxon>
        <taxon>Bacilli</taxon>
        <taxon>Bacillales</taxon>
        <taxon>Bacillaceae</taxon>
        <taxon>Siminovitchia</taxon>
    </lineage>
</organism>
<dbReference type="InterPro" id="IPR050189">
    <property type="entry name" value="MFS_Efflux_Transporters"/>
</dbReference>
<feature type="transmembrane region" description="Helical" evidence="7">
    <location>
        <begin position="329"/>
        <end position="349"/>
    </location>
</feature>
<keyword evidence="4 7" id="KW-0812">Transmembrane</keyword>